<sequence length="140" mass="15446">MDQVELLLPSSRNKEKPGSPIPEFCGLRLRSGWLWLGPGVLLSRNGISDHAVDAYCKYASSIIAIIEMGENTSAGLLPLATEDIYSNLGFQWASTTLAFVALAFSVVPFFYLFGGREIRAKSPFMWESMQVVRKKDVVGV</sequence>
<evidence type="ECO:0000313" key="7">
    <source>
        <dbReference type="Proteomes" id="UP001149074"/>
    </source>
</evidence>
<protein>
    <submittedName>
        <fullName evidence="6">Uncharacterized protein</fullName>
    </submittedName>
</protein>
<gene>
    <name evidence="6" type="ORF">N7532_011331</name>
</gene>
<accession>A0A9W9JUQ3</accession>
<dbReference type="GO" id="GO:0022857">
    <property type="term" value="F:transmembrane transporter activity"/>
    <property type="evidence" value="ECO:0007669"/>
    <property type="project" value="TreeGrafter"/>
</dbReference>
<dbReference type="EMBL" id="JAPQKI010000011">
    <property type="protein sequence ID" value="KAJ5082288.1"/>
    <property type="molecule type" value="Genomic_DNA"/>
</dbReference>
<evidence type="ECO:0000256" key="3">
    <source>
        <dbReference type="ARBA" id="ARBA00022989"/>
    </source>
</evidence>
<evidence type="ECO:0000256" key="5">
    <source>
        <dbReference type="SAM" id="Phobius"/>
    </source>
</evidence>
<keyword evidence="7" id="KW-1185">Reference proteome</keyword>
<proteinExistence type="predicted"/>
<keyword evidence="3 5" id="KW-1133">Transmembrane helix</keyword>
<dbReference type="PANTHER" id="PTHR23502:SF52">
    <property type="entry name" value="MULTIDRUG TRANSPORTER, PUTATIVE (AFU_ORTHOLOGUE AFUA_2G17730)-RELATED"/>
    <property type="match status" value="1"/>
</dbReference>
<feature type="transmembrane region" description="Helical" evidence="5">
    <location>
        <begin position="92"/>
        <end position="113"/>
    </location>
</feature>
<comment type="subcellular location">
    <subcellularLocation>
        <location evidence="1">Membrane</location>
        <topology evidence="1">Multi-pass membrane protein</topology>
    </subcellularLocation>
</comment>
<reference evidence="6" key="2">
    <citation type="journal article" date="2023" name="IMA Fungus">
        <title>Comparative genomic study of the Penicillium genus elucidates a diverse pangenome and 15 lateral gene transfer events.</title>
        <authorList>
            <person name="Petersen C."/>
            <person name="Sorensen T."/>
            <person name="Nielsen M.R."/>
            <person name="Sondergaard T.E."/>
            <person name="Sorensen J.L."/>
            <person name="Fitzpatrick D.A."/>
            <person name="Frisvad J.C."/>
            <person name="Nielsen K.L."/>
        </authorList>
    </citation>
    <scope>NUCLEOTIDE SEQUENCE</scope>
    <source>
        <strain evidence="6">IBT 30761</strain>
    </source>
</reference>
<name>A0A9W9JUQ3_9EURO</name>
<dbReference type="GeneID" id="81362801"/>
<evidence type="ECO:0000256" key="2">
    <source>
        <dbReference type="ARBA" id="ARBA00022692"/>
    </source>
</evidence>
<keyword evidence="2 5" id="KW-0812">Transmembrane</keyword>
<dbReference type="RefSeq" id="XP_056468810.1">
    <property type="nucleotide sequence ID" value="XM_056623822.1"/>
</dbReference>
<evidence type="ECO:0000313" key="6">
    <source>
        <dbReference type="EMBL" id="KAJ5082288.1"/>
    </source>
</evidence>
<dbReference type="Proteomes" id="UP001149074">
    <property type="component" value="Unassembled WGS sequence"/>
</dbReference>
<dbReference type="GO" id="GO:0005886">
    <property type="term" value="C:plasma membrane"/>
    <property type="evidence" value="ECO:0007669"/>
    <property type="project" value="TreeGrafter"/>
</dbReference>
<dbReference type="AlphaFoldDB" id="A0A9W9JUQ3"/>
<keyword evidence="4 5" id="KW-0472">Membrane</keyword>
<evidence type="ECO:0000256" key="1">
    <source>
        <dbReference type="ARBA" id="ARBA00004141"/>
    </source>
</evidence>
<dbReference type="OrthoDB" id="3357846at2759"/>
<reference evidence="6" key="1">
    <citation type="submission" date="2022-11" db="EMBL/GenBank/DDBJ databases">
        <authorList>
            <person name="Petersen C."/>
        </authorList>
    </citation>
    <scope>NUCLEOTIDE SEQUENCE</scope>
    <source>
        <strain evidence="6">IBT 30761</strain>
    </source>
</reference>
<evidence type="ECO:0000256" key="4">
    <source>
        <dbReference type="ARBA" id="ARBA00023136"/>
    </source>
</evidence>
<comment type="caution">
    <text evidence="6">The sequence shown here is derived from an EMBL/GenBank/DDBJ whole genome shotgun (WGS) entry which is preliminary data.</text>
</comment>
<organism evidence="6 7">
    <name type="scientific">Penicillium argentinense</name>
    <dbReference type="NCBI Taxonomy" id="1131581"/>
    <lineage>
        <taxon>Eukaryota</taxon>
        <taxon>Fungi</taxon>
        <taxon>Dikarya</taxon>
        <taxon>Ascomycota</taxon>
        <taxon>Pezizomycotina</taxon>
        <taxon>Eurotiomycetes</taxon>
        <taxon>Eurotiomycetidae</taxon>
        <taxon>Eurotiales</taxon>
        <taxon>Aspergillaceae</taxon>
        <taxon>Penicillium</taxon>
    </lineage>
</organism>
<dbReference type="PANTHER" id="PTHR23502">
    <property type="entry name" value="MAJOR FACILITATOR SUPERFAMILY"/>
    <property type="match status" value="1"/>
</dbReference>